<name>A0A6M4WJS6_9ACTN</name>
<feature type="domain" description="Copper resistance protein D" evidence="7">
    <location>
        <begin position="208"/>
        <end position="305"/>
    </location>
</feature>
<feature type="transmembrane region" description="Helical" evidence="6">
    <location>
        <begin position="90"/>
        <end position="109"/>
    </location>
</feature>
<proteinExistence type="predicted"/>
<keyword evidence="2" id="KW-1003">Cell membrane</keyword>
<dbReference type="AlphaFoldDB" id="A0A6M4WJS6"/>
<accession>A0A6M4WJS6</accession>
<evidence type="ECO:0000256" key="4">
    <source>
        <dbReference type="ARBA" id="ARBA00022989"/>
    </source>
</evidence>
<dbReference type="PANTHER" id="PTHR34820:SF4">
    <property type="entry name" value="INNER MEMBRANE PROTEIN YEBZ"/>
    <property type="match status" value="1"/>
</dbReference>
<dbReference type="PANTHER" id="PTHR34820">
    <property type="entry name" value="INNER MEMBRANE PROTEIN YEBZ"/>
    <property type="match status" value="1"/>
</dbReference>
<feature type="transmembrane region" description="Helical" evidence="6">
    <location>
        <begin position="121"/>
        <end position="140"/>
    </location>
</feature>
<keyword evidence="9" id="KW-1185">Reference proteome</keyword>
<keyword evidence="5 6" id="KW-0472">Membrane</keyword>
<organism evidence="8 9">
    <name type="scientific">Streptomyces asoensis</name>
    <dbReference type="NCBI Taxonomy" id="249586"/>
    <lineage>
        <taxon>Bacteria</taxon>
        <taxon>Bacillati</taxon>
        <taxon>Actinomycetota</taxon>
        <taxon>Actinomycetes</taxon>
        <taxon>Kitasatosporales</taxon>
        <taxon>Streptomycetaceae</taxon>
        <taxon>Streptomyces</taxon>
    </lineage>
</organism>
<comment type="subcellular location">
    <subcellularLocation>
        <location evidence="1">Cell membrane</location>
        <topology evidence="1">Multi-pass membrane protein</topology>
    </subcellularLocation>
</comment>
<feature type="transmembrane region" description="Helical" evidence="6">
    <location>
        <begin position="249"/>
        <end position="271"/>
    </location>
</feature>
<dbReference type="InterPro" id="IPR032694">
    <property type="entry name" value="CopC/D"/>
</dbReference>
<dbReference type="GO" id="GO:0006825">
    <property type="term" value="P:copper ion transport"/>
    <property type="evidence" value="ECO:0007669"/>
    <property type="project" value="InterPro"/>
</dbReference>
<feature type="transmembrane region" description="Helical" evidence="6">
    <location>
        <begin position="54"/>
        <end position="78"/>
    </location>
</feature>
<protein>
    <recommendedName>
        <fullName evidence="7">Copper resistance protein D domain-containing protein</fullName>
    </recommendedName>
</protein>
<evidence type="ECO:0000256" key="2">
    <source>
        <dbReference type="ARBA" id="ARBA00022475"/>
    </source>
</evidence>
<feature type="transmembrane region" description="Helical" evidence="6">
    <location>
        <begin position="292"/>
        <end position="312"/>
    </location>
</feature>
<keyword evidence="4 6" id="KW-1133">Transmembrane helix</keyword>
<evidence type="ECO:0000256" key="3">
    <source>
        <dbReference type="ARBA" id="ARBA00022692"/>
    </source>
</evidence>
<evidence type="ECO:0000259" key="7">
    <source>
        <dbReference type="Pfam" id="PF05425"/>
    </source>
</evidence>
<feature type="transmembrane region" description="Helical" evidence="6">
    <location>
        <begin position="21"/>
        <end position="42"/>
    </location>
</feature>
<dbReference type="RefSeq" id="WP_171396436.1">
    <property type="nucleotide sequence ID" value="NZ_CP049838.1"/>
</dbReference>
<dbReference type="EMBL" id="CP049838">
    <property type="protein sequence ID" value="QJT00830.1"/>
    <property type="molecule type" value="Genomic_DNA"/>
</dbReference>
<sequence length="314" mass="32105">MTLIRPTDATESIRRTGPGRAVALLVLVGLAALIPLLGPSVAAHGTGEAADSGVVALLRTLLFAALCVQVGELFAAGLTRWVPAAPPGRPVSWAPYAAVVGFSAAAAAGELAPHGHGSRGGVLALLEAIAFAVAGLCALTRRPNRQVWPLTAVILAEALRAHPPTESMPLIGSGLTMVHLTCSALWAGGLLNVLRTLRRWDDTEAGAALLGLYARVAAVLFAGVTATGLCSSLRRMPSEAALDQLTTTAYGRVLLAKVLVVGAVALLAVWARTRLRRAPDPLAACSPARVEIVALGVVVAVSGLLTALPLPIKG</sequence>
<reference evidence="8" key="1">
    <citation type="submission" date="2020-03" db="EMBL/GenBank/DDBJ databases">
        <title>Molecular networking-based the target discovery of potent antiproliferative macrolactams: 5/6/7/16 polycyclic ansamycins and glycosylated trienomycin from Streptomyces cacaoi subsp. asoensis.</title>
        <authorList>
            <person name="Liu L.-L."/>
        </authorList>
    </citation>
    <scope>NUCLEOTIDE SEQUENCE [LARGE SCALE GENOMIC DNA]</scope>
    <source>
        <strain evidence="8">H2S5</strain>
    </source>
</reference>
<feature type="transmembrane region" description="Helical" evidence="6">
    <location>
        <begin position="206"/>
        <end position="229"/>
    </location>
</feature>
<keyword evidence="3 6" id="KW-0812">Transmembrane</keyword>
<evidence type="ECO:0000313" key="9">
    <source>
        <dbReference type="Proteomes" id="UP000502665"/>
    </source>
</evidence>
<gene>
    <name evidence="8" type="ORF">G9272_11385</name>
</gene>
<dbReference type="Pfam" id="PF05425">
    <property type="entry name" value="CopD"/>
    <property type="match status" value="1"/>
</dbReference>
<dbReference type="InterPro" id="IPR008457">
    <property type="entry name" value="Cu-R_CopD_dom"/>
</dbReference>
<evidence type="ECO:0000256" key="1">
    <source>
        <dbReference type="ARBA" id="ARBA00004651"/>
    </source>
</evidence>
<dbReference type="GO" id="GO:0005886">
    <property type="term" value="C:plasma membrane"/>
    <property type="evidence" value="ECO:0007669"/>
    <property type="project" value="UniProtKB-SubCell"/>
</dbReference>
<dbReference type="Proteomes" id="UP000502665">
    <property type="component" value="Chromosome"/>
</dbReference>
<evidence type="ECO:0000313" key="8">
    <source>
        <dbReference type="EMBL" id="QJT00830.1"/>
    </source>
</evidence>
<evidence type="ECO:0000256" key="6">
    <source>
        <dbReference type="SAM" id="Phobius"/>
    </source>
</evidence>
<evidence type="ECO:0000256" key="5">
    <source>
        <dbReference type="ARBA" id="ARBA00023136"/>
    </source>
</evidence>